<keyword evidence="1" id="KW-0413">Isomerase</keyword>
<dbReference type="EMBL" id="JAHWGI010000033">
    <property type="protein sequence ID" value="KAK3908260.1"/>
    <property type="molecule type" value="Genomic_DNA"/>
</dbReference>
<dbReference type="Proteomes" id="UP001219518">
    <property type="component" value="Unassembled WGS sequence"/>
</dbReference>
<sequence>MGLRGLNAATKVAHHAVDAAANVAGAAANTAAGVAAGAANAAAGVATGAANAAAAAALPVAGSVSLPAVSLAVGLGALNSVQGLAGNMVGLANPLAALSRNRRDVLAVSVDTDALTDAAAKLALVNAAIDSAAGTAAQDAVNGYIRKVVSVYTLSCLCGDGCGGGGGSSMVTVGRAQNPSVSCTAVPTRLTLDALLPPLVGLDFPLSNASNLADNAVVVSIECRCRAAAPAKPRRAPGRQHALLNRIQGP</sequence>
<reference evidence="1" key="1">
    <citation type="submission" date="2021-07" db="EMBL/GenBank/DDBJ databases">
        <authorList>
            <person name="Catto M.A."/>
            <person name="Jacobson A."/>
            <person name="Kennedy G."/>
            <person name="Labadie P."/>
            <person name="Hunt B.G."/>
            <person name="Srinivasan R."/>
        </authorList>
    </citation>
    <scope>NUCLEOTIDE SEQUENCE</scope>
    <source>
        <strain evidence="1">PL_HMW_Pooled</strain>
        <tissue evidence="1">Head</tissue>
    </source>
</reference>
<organism evidence="1 2">
    <name type="scientific">Frankliniella fusca</name>
    <dbReference type="NCBI Taxonomy" id="407009"/>
    <lineage>
        <taxon>Eukaryota</taxon>
        <taxon>Metazoa</taxon>
        <taxon>Ecdysozoa</taxon>
        <taxon>Arthropoda</taxon>
        <taxon>Hexapoda</taxon>
        <taxon>Insecta</taxon>
        <taxon>Pterygota</taxon>
        <taxon>Neoptera</taxon>
        <taxon>Paraneoptera</taxon>
        <taxon>Thysanoptera</taxon>
        <taxon>Terebrantia</taxon>
        <taxon>Thripoidea</taxon>
        <taxon>Thripidae</taxon>
        <taxon>Frankliniella</taxon>
    </lineage>
</organism>
<evidence type="ECO:0000313" key="2">
    <source>
        <dbReference type="Proteomes" id="UP001219518"/>
    </source>
</evidence>
<accession>A0AAE1GRP0</accession>
<comment type="caution">
    <text evidence="1">The sequence shown here is derived from an EMBL/GenBank/DDBJ whole genome shotgun (WGS) entry which is preliminary data.</text>
</comment>
<dbReference type="AlphaFoldDB" id="A0AAE1GRP0"/>
<proteinExistence type="predicted"/>
<dbReference type="GO" id="GO:0016853">
    <property type="term" value="F:isomerase activity"/>
    <property type="evidence" value="ECO:0007669"/>
    <property type="project" value="UniProtKB-KW"/>
</dbReference>
<protein>
    <submittedName>
        <fullName evidence="1">Methylthioribose-1-phosphate isomerase</fullName>
    </submittedName>
</protein>
<gene>
    <name evidence="1" type="ORF">KUF71_018773</name>
</gene>
<evidence type="ECO:0000313" key="1">
    <source>
        <dbReference type="EMBL" id="KAK3908260.1"/>
    </source>
</evidence>
<reference evidence="1" key="2">
    <citation type="journal article" date="2023" name="BMC Genomics">
        <title>Pest status, molecular evolution, and epigenetic factors derived from the genome assembly of Frankliniella fusca, a thysanopteran phytovirus vector.</title>
        <authorList>
            <person name="Catto M.A."/>
            <person name="Labadie P.E."/>
            <person name="Jacobson A.L."/>
            <person name="Kennedy G.G."/>
            <person name="Srinivasan R."/>
            <person name="Hunt B.G."/>
        </authorList>
    </citation>
    <scope>NUCLEOTIDE SEQUENCE</scope>
    <source>
        <strain evidence="1">PL_HMW_Pooled</strain>
    </source>
</reference>
<keyword evidence="2" id="KW-1185">Reference proteome</keyword>
<name>A0AAE1GRP0_9NEOP</name>